<feature type="region of interest" description="Disordered" evidence="1">
    <location>
        <begin position="63"/>
        <end position="90"/>
    </location>
</feature>
<evidence type="ECO:0000313" key="3">
    <source>
        <dbReference type="Proteomes" id="UP000186817"/>
    </source>
</evidence>
<protein>
    <submittedName>
        <fullName evidence="2">Uncharacterized protein</fullName>
    </submittedName>
</protein>
<dbReference type="AlphaFoldDB" id="A0A1Q9F4T7"/>
<dbReference type="Proteomes" id="UP000186817">
    <property type="component" value="Unassembled WGS sequence"/>
</dbReference>
<accession>A0A1Q9F4T7</accession>
<comment type="caution">
    <text evidence="2">The sequence shown here is derived from an EMBL/GenBank/DDBJ whole genome shotgun (WGS) entry which is preliminary data.</text>
</comment>
<name>A0A1Q9F4T7_SYMMI</name>
<feature type="region of interest" description="Disordered" evidence="1">
    <location>
        <begin position="418"/>
        <end position="438"/>
    </location>
</feature>
<keyword evidence="3" id="KW-1185">Reference proteome</keyword>
<proteinExistence type="predicted"/>
<dbReference type="EMBL" id="LSRX01000012">
    <property type="protein sequence ID" value="OLQ14690.1"/>
    <property type="molecule type" value="Genomic_DNA"/>
</dbReference>
<reference evidence="2 3" key="1">
    <citation type="submission" date="2016-02" db="EMBL/GenBank/DDBJ databases">
        <title>Genome analysis of coral dinoflagellate symbionts highlights evolutionary adaptations to a symbiotic lifestyle.</title>
        <authorList>
            <person name="Aranda M."/>
            <person name="Li Y."/>
            <person name="Liew Y.J."/>
            <person name="Baumgarten S."/>
            <person name="Simakov O."/>
            <person name="Wilson M."/>
            <person name="Piel J."/>
            <person name="Ashoor H."/>
            <person name="Bougouffa S."/>
            <person name="Bajic V.B."/>
            <person name="Ryu T."/>
            <person name="Ravasi T."/>
            <person name="Bayer T."/>
            <person name="Micklem G."/>
            <person name="Kim H."/>
            <person name="Bhak J."/>
            <person name="Lajeunesse T.C."/>
            <person name="Voolstra C.R."/>
        </authorList>
    </citation>
    <scope>NUCLEOTIDE SEQUENCE [LARGE SCALE GENOMIC DNA]</scope>
    <source>
        <strain evidence="2 3">CCMP2467</strain>
    </source>
</reference>
<gene>
    <name evidence="2" type="ORF">AK812_SmicGene1121</name>
</gene>
<evidence type="ECO:0000313" key="2">
    <source>
        <dbReference type="EMBL" id="OLQ14690.1"/>
    </source>
</evidence>
<sequence>MEQLQLRLRARASQEYPLDVPVPGPLVDLSNVGPPSVASAHACVRQLEGRDAETLAGVPVHARPGEQSQMAPAHQRRLTGASETGRMAGSTVTRNLHFRERTLLPDMSPSACALLRSQAGPHAGAWLTAIPADPATTLSPQAMQLALRRRLRLPLPLRLNRCGPSPGCGGLVDVFGDHALACPRTGLLARRAKIVERAWVRVAREAVGADGQVVPQQWLCATTAPGVAPDDRRRLDLVIYGASPMGGALCCDATLVSPLTRTGQPQPGTVADDGAMLRVAERRKRAAYPELSSGGPQRLLVLGSEIGGRWNETAQHLVRDLARVRAQRAPPALRAAATSAWTRRWWATLAVALQQAVSSTALGSPWPAPPHASQPPGPELDRVLDLAEAAGPSRLRWCEKNIHPAQALLLPRQGLRRTAASWPSPRGPRAPTPDGAPTMDEDFRDVPLRLPSHLPHGLAALSLRWNLASRLARLAATCRACLFEMRFTFVLV</sequence>
<dbReference type="OrthoDB" id="444472at2759"/>
<organism evidence="2 3">
    <name type="scientific">Symbiodinium microadriaticum</name>
    <name type="common">Dinoflagellate</name>
    <name type="synonym">Zooxanthella microadriatica</name>
    <dbReference type="NCBI Taxonomy" id="2951"/>
    <lineage>
        <taxon>Eukaryota</taxon>
        <taxon>Sar</taxon>
        <taxon>Alveolata</taxon>
        <taxon>Dinophyceae</taxon>
        <taxon>Suessiales</taxon>
        <taxon>Symbiodiniaceae</taxon>
        <taxon>Symbiodinium</taxon>
    </lineage>
</organism>
<evidence type="ECO:0000256" key="1">
    <source>
        <dbReference type="SAM" id="MobiDB-lite"/>
    </source>
</evidence>